<name>A0A7E4VPN7_PANRE</name>
<evidence type="ECO:0000256" key="1">
    <source>
        <dbReference type="ARBA" id="ARBA00023157"/>
    </source>
</evidence>
<evidence type="ECO:0000256" key="2">
    <source>
        <dbReference type="SAM" id="SignalP"/>
    </source>
</evidence>
<organism evidence="4 5">
    <name type="scientific">Panagrellus redivivus</name>
    <name type="common">Microworm</name>
    <dbReference type="NCBI Taxonomy" id="6233"/>
    <lineage>
        <taxon>Eukaryota</taxon>
        <taxon>Metazoa</taxon>
        <taxon>Ecdysozoa</taxon>
        <taxon>Nematoda</taxon>
        <taxon>Chromadorea</taxon>
        <taxon>Rhabditida</taxon>
        <taxon>Tylenchina</taxon>
        <taxon>Panagrolaimomorpha</taxon>
        <taxon>Panagrolaimoidea</taxon>
        <taxon>Panagrolaimidae</taxon>
        <taxon>Panagrellus</taxon>
    </lineage>
</organism>
<reference evidence="4" key="1">
    <citation type="journal article" date="2013" name="Genetics">
        <title>The draft genome and transcriptome of Panagrellus redivivus are shaped by the harsh demands of a free-living lifestyle.</title>
        <authorList>
            <person name="Srinivasan J."/>
            <person name="Dillman A.R."/>
            <person name="Macchietto M.G."/>
            <person name="Heikkinen L."/>
            <person name="Lakso M."/>
            <person name="Fracchia K.M."/>
            <person name="Antoshechkin I."/>
            <person name="Mortazavi A."/>
            <person name="Wong G."/>
            <person name="Sternberg P.W."/>
        </authorList>
    </citation>
    <scope>NUCLEOTIDE SEQUENCE [LARGE SCALE GENOMIC DNA]</scope>
    <source>
        <strain evidence="4">MT8872</strain>
    </source>
</reference>
<evidence type="ECO:0000313" key="5">
    <source>
        <dbReference type="WBParaSite" id="Pan_g23717.t1"/>
    </source>
</evidence>
<dbReference type="Pfam" id="PF03489">
    <property type="entry name" value="SapB_2"/>
    <property type="match status" value="1"/>
</dbReference>
<proteinExistence type="predicted"/>
<keyword evidence="2" id="KW-0732">Signal</keyword>
<sequence>MRTFVLAALVLVAVIGFSQANNTNRGLECSICESLVKEAYKEIDSYTGDAQKYGDELCKKVVGSNVIMNSICDSIVDDSIVAIIAGVEKNETPDVICKQIDMC</sequence>
<evidence type="ECO:0000259" key="3">
    <source>
        <dbReference type="PROSITE" id="PS50015"/>
    </source>
</evidence>
<keyword evidence="1" id="KW-1015">Disulfide bond</keyword>
<dbReference type="Proteomes" id="UP000492821">
    <property type="component" value="Unassembled WGS sequence"/>
</dbReference>
<dbReference type="Gene3D" id="1.10.225.10">
    <property type="entry name" value="Saposin-like"/>
    <property type="match status" value="1"/>
</dbReference>
<reference evidence="5" key="2">
    <citation type="submission" date="2020-10" db="UniProtKB">
        <authorList>
            <consortium name="WormBaseParasite"/>
        </authorList>
    </citation>
    <scope>IDENTIFICATION</scope>
</reference>
<dbReference type="WBParaSite" id="Pan_g23717.t1">
    <property type="protein sequence ID" value="Pan_g23717.t1"/>
    <property type="gene ID" value="Pan_g23717"/>
</dbReference>
<dbReference type="SMART" id="SM00741">
    <property type="entry name" value="SapB"/>
    <property type="match status" value="1"/>
</dbReference>
<dbReference type="InterPro" id="IPR011001">
    <property type="entry name" value="Saposin-like"/>
</dbReference>
<evidence type="ECO:0000313" key="4">
    <source>
        <dbReference type="Proteomes" id="UP000492821"/>
    </source>
</evidence>
<dbReference type="AlphaFoldDB" id="A0A7E4VPN7"/>
<accession>A0A7E4VPN7</accession>
<dbReference type="PROSITE" id="PS50015">
    <property type="entry name" value="SAP_B"/>
    <property type="match status" value="1"/>
</dbReference>
<dbReference type="SUPFAM" id="SSF47862">
    <property type="entry name" value="Saposin"/>
    <property type="match status" value="1"/>
</dbReference>
<dbReference type="InterPro" id="IPR008138">
    <property type="entry name" value="SapB_2"/>
</dbReference>
<feature type="signal peptide" evidence="2">
    <location>
        <begin position="1"/>
        <end position="20"/>
    </location>
</feature>
<keyword evidence="4" id="KW-1185">Reference proteome</keyword>
<feature type="domain" description="Saposin B-type" evidence="3">
    <location>
        <begin position="25"/>
        <end position="103"/>
    </location>
</feature>
<protein>
    <submittedName>
        <fullName evidence="5">Saposin B-type domain-containing protein</fullName>
    </submittedName>
</protein>
<dbReference type="InterPro" id="IPR008139">
    <property type="entry name" value="SaposinB_dom"/>
</dbReference>
<feature type="chain" id="PRO_5029018296" evidence="2">
    <location>
        <begin position="21"/>
        <end position="103"/>
    </location>
</feature>